<keyword evidence="3 5" id="KW-1133">Transmembrane helix</keyword>
<dbReference type="InterPro" id="IPR007016">
    <property type="entry name" value="O-antigen_ligase-rel_domated"/>
</dbReference>
<dbReference type="STRING" id="1802481.A2W13_02485"/>
<feature type="transmembrane region" description="Helical" evidence="5">
    <location>
        <begin position="245"/>
        <end position="261"/>
    </location>
</feature>
<sequence>MQKLLKIFEKTISFLILAIIMFVPLYMKFPSTNIPGTSVAIRLEDFLIFITLFLWFIYLILSGKIKSMFKDKLNQVILTFFFIGALSVFTAIFVSHSVIPLIGILHYLRRVEMLLLLPLGIWAARNIKGSIYFYLFVVSIVILLVNLYALGQRLLGFPSISTINAELAKGLIRFLTPADRVNSTFSGHYDLAIFLMMGISVISGIIFYFIDSKNRFKYPINIKILGLILLVALSLVVLIMTAARLSFVATILAVFLALILMKKKKVLLATFFISLLVLIYPTQLRDRLFATVTVNIQRDWKSYFAVSEDQAKRSRLNIPTLPSVGKKTETIGADAPDIAPGEPVNTTDLGVYRSMDIRTKVEWPRAIRAFIENPLLGTGYSSLGLATDNDFLRSLGEVGLLGTISFIFIFIILIRKYIQVFRKSSGFVRYLAVGMLAMTFAVLLNSTFIDVFEASKVAFIFWIFNGLVFGFMLDKNNVSYD</sequence>
<feature type="transmembrane region" description="Helical" evidence="5">
    <location>
        <begin position="430"/>
        <end position="449"/>
    </location>
</feature>
<feature type="domain" description="O-antigen ligase-related" evidence="6">
    <location>
        <begin position="230"/>
        <end position="407"/>
    </location>
</feature>
<dbReference type="InterPro" id="IPR051533">
    <property type="entry name" value="WaaL-like"/>
</dbReference>
<evidence type="ECO:0000256" key="1">
    <source>
        <dbReference type="ARBA" id="ARBA00004141"/>
    </source>
</evidence>
<evidence type="ECO:0000256" key="2">
    <source>
        <dbReference type="ARBA" id="ARBA00022692"/>
    </source>
</evidence>
<dbReference type="Proteomes" id="UP000178533">
    <property type="component" value="Unassembled WGS sequence"/>
</dbReference>
<proteinExistence type="predicted"/>
<feature type="transmembrane region" description="Helical" evidence="5">
    <location>
        <begin position="39"/>
        <end position="61"/>
    </location>
</feature>
<evidence type="ECO:0000313" key="7">
    <source>
        <dbReference type="EMBL" id="OGM11709.1"/>
    </source>
</evidence>
<dbReference type="EMBL" id="MGFT01000015">
    <property type="protein sequence ID" value="OGM11709.1"/>
    <property type="molecule type" value="Genomic_DNA"/>
</dbReference>
<feature type="transmembrane region" description="Helical" evidence="5">
    <location>
        <begin position="455"/>
        <end position="473"/>
    </location>
</feature>
<evidence type="ECO:0000313" key="8">
    <source>
        <dbReference type="Proteomes" id="UP000178533"/>
    </source>
</evidence>
<keyword evidence="2 5" id="KW-0812">Transmembrane</keyword>
<gene>
    <name evidence="7" type="ORF">A2W13_02485</name>
</gene>
<evidence type="ECO:0000256" key="3">
    <source>
        <dbReference type="ARBA" id="ARBA00022989"/>
    </source>
</evidence>
<accession>A0A1F7XAA9</accession>
<feature type="transmembrane region" description="Helical" evidence="5">
    <location>
        <begin position="107"/>
        <end position="124"/>
    </location>
</feature>
<keyword evidence="4 5" id="KW-0472">Membrane</keyword>
<reference evidence="7 8" key="1">
    <citation type="journal article" date="2016" name="Nat. Commun.">
        <title>Thousands of microbial genomes shed light on interconnected biogeochemical processes in an aquifer system.</title>
        <authorList>
            <person name="Anantharaman K."/>
            <person name="Brown C.T."/>
            <person name="Hug L.A."/>
            <person name="Sharon I."/>
            <person name="Castelle C.J."/>
            <person name="Probst A.J."/>
            <person name="Thomas B.C."/>
            <person name="Singh A."/>
            <person name="Wilkins M.J."/>
            <person name="Karaoz U."/>
            <person name="Brodie E.L."/>
            <person name="Williams K.H."/>
            <person name="Hubbard S.S."/>
            <person name="Banfield J.F."/>
        </authorList>
    </citation>
    <scope>NUCLEOTIDE SEQUENCE [LARGE SCALE GENOMIC DNA]</scope>
</reference>
<name>A0A1F7XAA9_9BACT</name>
<dbReference type="PANTHER" id="PTHR37422:SF13">
    <property type="entry name" value="LIPOPOLYSACCHARIDE BIOSYNTHESIS PROTEIN PA4999-RELATED"/>
    <property type="match status" value="1"/>
</dbReference>
<comment type="subcellular location">
    <subcellularLocation>
        <location evidence="1">Membrane</location>
        <topology evidence="1">Multi-pass membrane protein</topology>
    </subcellularLocation>
</comment>
<dbReference type="PANTHER" id="PTHR37422">
    <property type="entry name" value="TEICHURONIC ACID BIOSYNTHESIS PROTEIN TUAE"/>
    <property type="match status" value="1"/>
</dbReference>
<feature type="transmembrane region" description="Helical" evidence="5">
    <location>
        <begin position="7"/>
        <end position="27"/>
    </location>
</feature>
<evidence type="ECO:0000259" key="6">
    <source>
        <dbReference type="Pfam" id="PF04932"/>
    </source>
</evidence>
<organism evidence="7 8">
    <name type="scientific">Candidatus Woesebacteria bacterium RBG_16_36_11</name>
    <dbReference type="NCBI Taxonomy" id="1802481"/>
    <lineage>
        <taxon>Bacteria</taxon>
        <taxon>Candidatus Woeseibacteriota</taxon>
    </lineage>
</organism>
<feature type="transmembrane region" description="Helical" evidence="5">
    <location>
        <begin position="266"/>
        <end position="283"/>
    </location>
</feature>
<evidence type="ECO:0000256" key="5">
    <source>
        <dbReference type="SAM" id="Phobius"/>
    </source>
</evidence>
<feature type="transmembrane region" description="Helical" evidence="5">
    <location>
        <begin position="73"/>
        <end position="95"/>
    </location>
</feature>
<dbReference type="AlphaFoldDB" id="A0A1F7XAA9"/>
<feature type="transmembrane region" description="Helical" evidence="5">
    <location>
        <begin position="191"/>
        <end position="210"/>
    </location>
</feature>
<dbReference type="GO" id="GO:0016020">
    <property type="term" value="C:membrane"/>
    <property type="evidence" value="ECO:0007669"/>
    <property type="project" value="UniProtKB-SubCell"/>
</dbReference>
<feature type="transmembrane region" description="Helical" evidence="5">
    <location>
        <begin position="398"/>
        <end position="418"/>
    </location>
</feature>
<protein>
    <recommendedName>
        <fullName evidence="6">O-antigen ligase-related domain-containing protein</fullName>
    </recommendedName>
</protein>
<feature type="transmembrane region" description="Helical" evidence="5">
    <location>
        <begin position="131"/>
        <end position="151"/>
    </location>
</feature>
<dbReference type="Pfam" id="PF04932">
    <property type="entry name" value="Wzy_C"/>
    <property type="match status" value="1"/>
</dbReference>
<feature type="transmembrane region" description="Helical" evidence="5">
    <location>
        <begin position="222"/>
        <end position="239"/>
    </location>
</feature>
<comment type="caution">
    <text evidence="7">The sequence shown here is derived from an EMBL/GenBank/DDBJ whole genome shotgun (WGS) entry which is preliminary data.</text>
</comment>
<evidence type="ECO:0000256" key="4">
    <source>
        <dbReference type="ARBA" id="ARBA00023136"/>
    </source>
</evidence>